<evidence type="ECO:0008006" key="4">
    <source>
        <dbReference type="Google" id="ProtNLM"/>
    </source>
</evidence>
<sequence>MMQILFVLGALCAAAFAAPVTHSLEHRTETDSSWCPAAGSKSSCDKTTDKIIGFYVGPQLETVLTDACAAMMPACAYPDRLANGTMCVQVMDWPLDEPKCSTQSANVETLEGNKISGWDVKFSVTPAAHAKSSQELFWTAQDCYGYFAYMLQNMEPEGCHTQKGFGIGDITVGGDNRLAGTVFKVEIVAEGTD</sequence>
<dbReference type="Proteomes" id="UP000193240">
    <property type="component" value="Unassembled WGS sequence"/>
</dbReference>
<proteinExistence type="predicted"/>
<feature type="signal peptide" evidence="1">
    <location>
        <begin position="1"/>
        <end position="17"/>
    </location>
</feature>
<keyword evidence="1" id="KW-0732">Signal</keyword>
<evidence type="ECO:0000313" key="2">
    <source>
        <dbReference type="EMBL" id="OSS43771.1"/>
    </source>
</evidence>
<evidence type="ECO:0000313" key="3">
    <source>
        <dbReference type="Proteomes" id="UP000193240"/>
    </source>
</evidence>
<dbReference type="AlphaFoldDB" id="A0A1Y2LIQ3"/>
<reference evidence="2 3" key="1">
    <citation type="journal article" date="2017" name="Genome Announc.">
        <title>Genome sequence of the saprophytic ascomycete Epicoccum nigrum ICMP 19927 strain isolated from New Zealand.</title>
        <authorList>
            <person name="Fokin M."/>
            <person name="Fleetwood D."/>
            <person name="Weir B.S."/>
            <person name="Villas-Boas S.G."/>
        </authorList>
    </citation>
    <scope>NUCLEOTIDE SEQUENCE [LARGE SCALE GENOMIC DNA]</scope>
    <source>
        <strain evidence="2 3">ICMP 19927</strain>
    </source>
</reference>
<dbReference type="OMA" id="CYGYFHQ"/>
<keyword evidence="3" id="KW-1185">Reference proteome</keyword>
<accession>A0A1Y2LIQ3</accession>
<organism evidence="2 3">
    <name type="scientific">Epicoccum nigrum</name>
    <name type="common">Soil fungus</name>
    <name type="synonym">Epicoccum purpurascens</name>
    <dbReference type="NCBI Taxonomy" id="105696"/>
    <lineage>
        <taxon>Eukaryota</taxon>
        <taxon>Fungi</taxon>
        <taxon>Dikarya</taxon>
        <taxon>Ascomycota</taxon>
        <taxon>Pezizomycotina</taxon>
        <taxon>Dothideomycetes</taxon>
        <taxon>Pleosporomycetidae</taxon>
        <taxon>Pleosporales</taxon>
        <taxon>Pleosporineae</taxon>
        <taxon>Didymellaceae</taxon>
        <taxon>Epicoccum</taxon>
    </lineage>
</organism>
<evidence type="ECO:0000256" key="1">
    <source>
        <dbReference type="SAM" id="SignalP"/>
    </source>
</evidence>
<gene>
    <name evidence="2" type="ORF">B5807_11665</name>
</gene>
<feature type="chain" id="PRO_5012756643" description="Ecp2 effector protein domain-containing protein" evidence="1">
    <location>
        <begin position="18"/>
        <end position="193"/>
    </location>
</feature>
<dbReference type="EMBL" id="KZ107861">
    <property type="protein sequence ID" value="OSS43771.1"/>
    <property type="molecule type" value="Genomic_DNA"/>
</dbReference>
<dbReference type="InParanoid" id="A0A1Y2LIQ3"/>
<protein>
    <recommendedName>
        <fullName evidence="4">Ecp2 effector protein domain-containing protein</fullName>
    </recommendedName>
</protein>
<name>A0A1Y2LIQ3_EPING</name>